<accession>A0A151X052</accession>
<dbReference type="EMBL" id="KQ982638">
    <property type="protein sequence ID" value="KYQ53305.1"/>
    <property type="molecule type" value="Genomic_DNA"/>
</dbReference>
<dbReference type="Pfam" id="PF26215">
    <property type="entry name" value="HTH_animal"/>
    <property type="match status" value="1"/>
</dbReference>
<dbReference type="PANTHER" id="PTHR21301:SF10">
    <property type="entry name" value="REVERSE TRANSCRIPTASE DOMAIN-CONTAINING PROTEIN"/>
    <property type="match status" value="1"/>
</dbReference>
<feature type="domain" description="Helix-turn-helix" evidence="1">
    <location>
        <begin position="189"/>
        <end position="248"/>
    </location>
</feature>
<organism evidence="2 3">
    <name type="scientific">Mycetomoellerius zeteki</name>
    <dbReference type="NCBI Taxonomy" id="64791"/>
    <lineage>
        <taxon>Eukaryota</taxon>
        <taxon>Metazoa</taxon>
        <taxon>Ecdysozoa</taxon>
        <taxon>Arthropoda</taxon>
        <taxon>Hexapoda</taxon>
        <taxon>Insecta</taxon>
        <taxon>Pterygota</taxon>
        <taxon>Neoptera</taxon>
        <taxon>Endopterygota</taxon>
        <taxon>Hymenoptera</taxon>
        <taxon>Apocrita</taxon>
        <taxon>Aculeata</taxon>
        <taxon>Formicoidea</taxon>
        <taxon>Formicidae</taxon>
        <taxon>Myrmicinae</taxon>
        <taxon>Mycetomoellerius</taxon>
    </lineage>
</organism>
<keyword evidence="3" id="KW-1185">Reference proteome</keyword>
<gene>
    <name evidence="2" type="ORF">ALC60_07594</name>
</gene>
<feature type="non-terminal residue" evidence="2">
    <location>
        <position position="1"/>
    </location>
</feature>
<evidence type="ECO:0000313" key="2">
    <source>
        <dbReference type="EMBL" id="KYQ53305.1"/>
    </source>
</evidence>
<name>A0A151X052_9HYME</name>
<evidence type="ECO:0000259" key="1">
    <source>
        <dbReference type="Pfam" id="PF26215"/>
    </source>
</evidence>
<sequence length="285" mass="33512">NWSGHKIPNKVQMLLQLGDKFSLPPLHQKSMLFDFIKNIENNFWKLRYTNTLKIRNLVVPILRKFLSTSVNKFIKDELFSLVKCTSQFMKNNSNIIFTRVDKGNITVALDRNDYINKVTQMLEDPETYTRLKKNPLNGLERSIRELIKSWKKRKYISDQVYKKVSFSDGILPRCYALPKVHKPGNTNRRYLNYLSAHPVAHKKGIVMGMTDRAILLSNPKYHKKNIQFIINTLLKNDYSVDFIFKTINIRLKYLFSGRNPLTTEVTIYQTSRKLSTRIAEHRINI</sequence>
<proteinExistence type="predicted"/>
<dbReference type="PANTHER" id="PTHR21301">
    <property type="entry name" value="REVERSE TRANSCRIPTASE"/>
    <property type="match status" value="1"/>
</dbReference>
<evidence type="ECO:0000313" key="3">
    <source>
        <dbReference type="Proteomes" id="UP000075809"/>
    </source>
</evidence>
<dbReference type="InterPro" id="IPR058912">
    <property type="entry name" value="HTH_animal"/>
</dbReference>
<reference evidence="2 3" key="1">
    <citation type="submission" date="2015-09" db="EMBL/GenBank/DDBJ databases">
        <title>Trachymyrmex zeteki WGS genome.</title>
        <authorList>
            <person name="Nygaard S."/>
            <person name="Hu H."/>
            <person name="Boomsma J."/>
            <person name="Zhang G."/>
        </authorList>
    </citation>
    <scope>NUCLEOTIDE SEQUENCE [LARGE SCALE GENOMIC DNA]</scope>
    <source>
        <strain evidence="2">Tzet28-1</strain>
        <tissue evidence="2">Whole body</tissue>
    </source>
</reference>
<dbReference type="AlphaFoldDB" id="A0A151X052"/>
<dbReference type="Proteomes" id="UP000075809">
    <property type="component" value="Unassembled WGS sequence"/>
</dbReference>
<protein>
    <recommendedName>
        <fullName evidence="1">Helix-turn-helix domain-containing protein</fullName>
    </recommendedName>
</protein>